<reference evidence="2" key="1">
    <citation type="submission" date="2022-11" db="UniProtKB">
        <authorList>
            <consortium name="WormBaseParasite"/>
        </authorList>
    </citation>
    <scope>IDENTIFICATION</scope>
</reference>
<dbReference type="WBParaSite" id="ES5_v2.g16427.t1">
    <property type="protein sequence ID" value="ES5_v2.g16427.t1"/>
    <property type="gene ID" value="ES5_v2.g16427"/>
</dbReference>
<protein>
    <submittedName>
        <fullName evidence="2">7TM GPCR serpentine receptor class x (Srx) domain-containing protein</fullName>
    </submittedName>
</protein>
<accession>A0AC34FHG9</accession>
<name>A0AC34FHG9_9BILA</name>
<evidence type="ECO:0000313" key="1">
    <source>
        <dbReference type="Proteomes" id="UP000887579"/>
    </source>
</evidence>
<sequence length="105" mass="11897">MNFTLVIEKIEEIFETSTENVPDYDTVPELELEEEDVGLHGNHLAVALIIFPSIIGVAFSIISLYIIYKTPFLKNAFGYLCCIHTIGEGSVLLIFIFWSTPFSYM</sequence>
<evidence type="ECO:0000313" key="2">
    <source>
        <dbReference type="WBParaSite" id="ES5_v2.g16427.t1"/>
    </source>
</evidence>
<proteinExistence type="predicted"/>
<organism evidence="1 2">
    <name type="scientific">Panagrolaimus sp. ES5</name>
    <dbReference type="NCBI Taxonomy" id="591445"/>
    <lineage>
        <taxon>Eukaryota</taxon>
        <taxon>Metazoa</taxon>
        <taxon>Ecdysozoa</taxon>
        <taxon>Nematoda</taxon>
        <taxon>Chromadorea</taxon>
        <taxon>Rhabditida</taxon>
        <taxon>Tylenchina</taxon>
        <taxon>Panagrolaimomorpha</taxon>
        <taxon>Panagrolaimoidea</taxon>
        <taxon>Panagrolaimidae</taxon>
        <taxon>Panagrolaimus</taxon>
    </lineage>
</organism>
<dbReference type="Proteomes" id="UP000887579">
    <property type="component" value="Unplaced"/>
</dbReference>